<dbReference type="OrthoDB" id="2962756at2"/>
<name>A0A1M5Q4S3_BUTFI</name>
<evidence type="ECO:0000313" key="2">
    <source>
        <dbReference type="Proteomes" id="UP000184278"/>
    </source>
</evidence>
<dbReference type="Proteomes" id="UP000184278">
    <property type="component" value="Unassembled WGS sequence"/>
</dbReference>
<protein>
    <submittedName>
        <fullName evidence="1">Uncharacterized protein</fullName>
    </submittedName>
</protein>
<accession>A0A1M5Q4S3</accession>
<dbReference type="AlphaFoldDB" id="A0A1M5Q4S3"/>
<dbReference type="EMBL" id="FQXK01000003">
    <property type="protein sequence ID" value="SHH09124.1"/>
    <property type="molecule type" value="Genomic_DNA"/>
</dbReference>
<keyword evidence="2" id="KW-1185">Reference proteome</keyword>
<sequence>MLDFIEPYLNGDEWENLCTACYRLRYKNEGFQSIPAAYCGDGGIEGFTQSGIVYQCYCPEKQYADDELYEHLRNKLSKDISKFINPDYSRTLKSLGVRNVHEWHLVVPEYKDKRILQHAEAKRKEVLEYKKTHEDQCDYICDDFVILIKIIDDFKVEISTTVRANLGVKLDFTVLKKDEIDWSKCDSEKVANVSRKVKAVMGCDDEDDDYKELLHTFLESYVTGIELLEKLRNDDIDTYENIMALEQSYKKEVSLKTRMNTDSGMNQKLFNDIMDEFQRKLEGNFPYISAASIGELKLDLISSWLADCSMQFRR</sequence>
<gene>
    <name evidence="1" type="ORF">SAMN02745229_00199</name>
</gene>
<evidence type="ECO:0000313" key="1">
    <source>
        <dbReference type="EMBL" id="SHH09124.1"/>
    </source>
</evidence>
<organism evidence="1 2">
    <name type="scientific">Butyrivibrio fibrisolvens DSM 3071</name>
    <dbReference type="NCBI Taxonomy" id="1121131"/>
    <lineage>
        <taxon>Bacteria</taxon>
        <taxon>Bacillati</taxon>
        <taxon>Bacillota</taxon>
        <taxon>Clostridia</taxon>
        <taxon>Lachnospirales</taxon>
        <taxon>Lachnospiraceae</taxon>
        <taxon>Butyrivibrio</taxon>
    </lineage>
</organism>
<dbReference type="STRING" id="1121131.SAMN02745229_00199"/>
<proteinExistence type="predicted"/>
<reference evidence="2" key="1">
    <citation type="submission" date="2016-11" db="EMBL/GenBank/DDBJ databases">
        <authorList>
            <person name="Varghese N."/>
            <person name="Submissions S."/>
        </authorList>
    </citation>
    <scope>NUCLEOTIDE SEQUENCE [LARGE SCALE GENOMIC DNA]</scope>
    <source>
        <strain evidence="2">DSM 3071</strain>
    </source>
</reference>
<dbReference type="GeneID" id="89509057"/>
<dbReference type="RefSeq" id="WP_073384772.1">
    <property type="nucleotide sequence ID" value="NZ_FQXK01000003.1"/>
</dbReference>